<accession>A0ABN6LGA4</accession>
<proteinExistence type="predicted"/>
<dbReference type="SUPFAM" id="SSF74650">
    <property type="entry name" value="Galactose mutarotase-like"/>
    <property type="match status" value="1"/>
</dbReference>
<reference evidence="1 2" key="1">
    <citation type="submission" date="2021-12" db="EMBL/GenBank/DDBJ databases">
        <title>Genome sequencing of bacteria with rrn-lacking chromosome and rrn-plasmid.</title>
        <authorList>
            <person name="Anda M."/>
            <person name="Iwasaki W."/>
        </authorList>
    </citation>
    <scope>NUCLEOTIDE SEQUENCE [LARGE SCALE GENOMIC DNA]</scope>
    <source>
        <strain evidence="1 2">NBRC 101262</strain>
        <plasmid evidence="1 2">pPP7</plasmid>
    </source>
</reference>
<keyword evidence="1" id="KW-0614">Plasmid</keyword>
<dbReference type="PROSITE" id="PS51257">
    <property type="entry name" value="PROKAR_LIPOPROTEIN"/>
    <property type="match status" value="1"/>
</dbReference>
<organism evidence="1 2">
    <name type="scientific">Persicobacter psychrovividus</name>
    <dbReference type="NCBI Taxonomy" id="387638"/>
    <lineage>
        <taxon>Bacteria</taxon>
        <taxon>Pseudomonadati</taxon>
        <taxon>Bacteroidota</taxon>
        <taxon>Cytophagia</taxon>
        <taxon>Cytophagales</taxon>
        <taxon>Persicobacteraceae</taxon>
        <taxon>Persicobacter</taxon>
    </lineage>
</organism>
<geneLocation type="plasmid" evidence="1 2">
    <name>pPP7</name>
</geneLocation>
<dbReference type="RefSeq" id="WP_338399444.1">
    <property type="nucleotide sequence ID" value="NZ_AP025299.1"/>
</dbReference>
<protein>
    <recommendedName>
        <fullName evidence="3">DUF4861 domain-containing protein</fullName>
    </recommendedName>
</protein>
<sequence>MKKTLSILSLAALGFFGCQQQQNPTISLVNTLDFDRSDVPVTMSRSQLMEKLQQESVAFPQILTAEGQPVPCQWDDLNGDGQWDQLAFVVDIPAKASVEYQLKPSASKADFNRSTQIYMAKSPQKNEEYISLNAEIRPKDHIDPCYPMLYQYEGIGWENDKVAFRSYFDARNGKDIFGKRISDLILQDVGIKGTNYHNLADWGMDVLKVGTSLGSGAIGMEKNGKIYRLGITEEAKFRVVAEGPARAIAQVDYKGWKVDGKEYDITELITIWKGQYYYESQLILNGGDGSENLLTGVVNYKADNSVRYPKYNDQIACVSTFSAQAEDKEDPDQKLGMAVMVHQEVFKGFEEAPSTSYKNALALNLQKGDDKDEPITDTYLVKIKPTPQGSTFRYYACWELSDDRFKTAEGFNQLMKEEAEEMNAPLLLQ</sequence>
<name>A0ABN6LGA4_9BACT</name>
<evidence type="ECO:0008006" key="3">
    <source>
        <dbReference type="Google" id="ProtNLM"/>
    </source>
</evidence>
<dbReference type="Proteomes" id="UP001354989">
    <property type="component" value="Plasmid pPP7"/>
</dbReference>
<dbReference type="InterPro" id="IPR011013">
    <property type="entry name" value="Gal_mutarotase_sf_dom"/>
</dbReference>
<keyword evidence="2" id="KW-1185">Reference proteome</keyword>
<dbReference type="InterPro" id="IPR032342">
    <property type="entry name" value="DUF4861"/>
</dbReference>
<dbReference type="Pfam" id="PF16153">
    <property type="entry name" value="DUF4861"/>
    <property type="match status" value="1"/>
</dbReference>
<dbReference type="EMBL" id="AP025299">
    <property type="protein sequence ID" value="BDD02193.1"/>
    <property type="molecule type" value="Genomic_DNA"/>
</dbReference>
<evidence type="ECO:0000313" key="1">
    <source>
        <dbReference type="EMBL" id="BDD02193.1"/>
    </source>
</evidence>
<gene>
    <name evidence="1" type="ORF">PEPS_44730</name>
</gene>
<evidence type="ECO:0000313" key="2">
    <source>
        <dbReference type="Proteomes" id="UP001354989"/>
    </source>
</evidence>